<evidence type="ECO:0000313" key="1">
    <source>
        <dbReference type="EMBL" id="WOB79435.1"/>
    </source>
</evidence>
<organism evidence="1 2">
    <name type="scientific">Brevundimonas nasdae</name>
    <dbReference type="NCBI Taxonomy" id="172043"/>
    <lineage>
        <taxon>Bacteria</taxon>
        <taxon>Pseudomonadati</taxon>
        <taxon>Pseudomonadota</taxon>
        <taxon>Alphaproteobacteria</taxon>
        <taxon>Caulobacterales</taxon>
        <taxon>Caulobacteraceae</taxon>
        <taxon>Brevundimonas</taxon>
    </lineage>
</organism>
<proteinExistence type="predicted"/>
<protein>
    <submittedName>
        <fullName evidence="1">Uncharacterized protein</fullName>
    </submittedName>
</protein>
<dbReference type="Proteomes" id="UP001302493">
    <property type="component" value="Chromosome"/>
</dbReference>
<sequence>MAEAKEQQDVCMSKHARRVVEGDHPHLLRRGLFSTGMLRRPRMFKALSEMVRRFAFVCTLLLTVAFAMPAFESHACAAEASGGVQVVEAVDGGADGQCPDCGPACANGCCHAPHSAMSSDLATPRFIAVFGQPQAWSDSVACPLGRPDGPERPPRA</sequence>
<dbReference type="EMBL" id="CP119180">
    <property type="protein sequence ID" value="WOB79435.1"/>
    <property type="molecule type" value="Genomic_DNA"/>
</dbReference>
<gene>
    <name evidence="1" type="ORF">PZA08_04505</name>
</gene>
<reference evidence="1" key="1">
    <citation type="submission" date="2023-03" db="EMBL/GenBank/DDBJ databases">
        <title>Genome sequence of Brevundimonas nasdae SJTX8.</title>
        <authorList>
            <person name="Liang R."/>
        </authorList>
    </citation>
    <scope>NUCLEOTIDE SEQUENCE</scope>
    <source>
        <strain evidence="1">X8</strain>
    </source>
</reference>
<keyword evidence="2" id="KW-1185">Reference proteome</keyword>
<name>A0ACD4VN02_9CAUL</name>
<evidence type="ECO:0000313" key="2">
    <source>
        <dbReference type="Proteomes" id="UP001302493"/>
    </source>
</evidence>
<accession>A0ACD4VN02</accession>